<keyword evidence="3" id="KW-1185">Reference proteome</keyword>
<evidence type="ECO:0000256" key="1">
    <source>
        <dbReference type="SAM" id="MobiDB-lite"/>
    </source>
</evidence>
<dbReference type="Proteomes" id="UP001501585">
    <property type="component" value="Unassembled WGS sequence"/>
</dbReference>
<dbReference type="EMBL" id="BAAAPC010000001">
    <property type="protein sequence ID" value="GAA1979281.1"/>
    <property type="molecule type" value="Genomic_DNA"/>
</dbReference>
<protein>
    <submittedName>
        <fullName evidence="2">Uncharacterized protein</fullName>
    </submittedName>
</protein>
<proteinExistence type="predicted"/>
<evidence type="ECO:0000313" key="3">
    <source>
        <dbReference type="Proteomes" id="UP001501585"/>
    </source>
</evidence>
<reference evidence="2 3" key="1">
    <citation type="journal article" date="2019" name="Int. J. Syst. Evol. Microbiol.">
        <title>The Global Catalogue of Microorganisms (GCM) 10K type strain sequencing project: providing services to taxonomists for standard genome sequencing and annotation.</title>
        <authorList>
            <consortium name="The Broad Institute Genomics Platform"/>
            <consortium name="The Broad Institute Genome Sequencing Center for Infectious Disease"/>
            <person name="Wu L."/>
            <person name="Ma J."/>
        </authorList>
    </citation>
    <scope>NUCLEOTIDE SEQUENCE [LARGE SCALE GENOMIC DNA]</scope>
    <source>
        <strain evidence="2 3">JCM 15313</strain>
    </source>
</reference>
<organism evidence="2 3">
    <name type="scientific">Nocardiopsis rhodophaea</name>
    <dbReference type="NCBI Taxonomy" id="280238"/>
    <lineage>
        <taxon>Bacteria</taxon>
        <taxon>Bacillati</taxon>
        <taxon>Actinomycetota</taxon>
        <taxon>Actinomycetes</taxon>
        <taxon>Streptosporangiales</taxon>
        <taxon>Nocardiopsidaceae</taxon>
        <taxon>Nocardiopsis</taxon>
    </lineage>
</organism>
<sequence>MLVPLAAAKRDMTTLAVSRQCLSHEGAFGPLDSPMRGTIITQNGQKSHRVIFSATPRPSLRRQDPPEELAAPCSPLP</sequence>
<feature type="region of interest" description="Disordered" evidence="1">
    <location>
        <begin position="55"/>
        <end position="77"/>
    </location>
</feature>
<gene>
    <name evidence="2" type="ORF">GCM10009799_00530</name>
</gene>
<comment type="caution">
    <text evidence="2">The sequence shown here is derived from an EMBL/GenBank/DDBJ whole genome shotgun (WGS) entry which is preliminary data.</text>
</comment>
<accession>A0ABN2S2L4</accession>
<evidence type="ECO:0000313" key="2">
    <source>
        <dbReference type="EMBL" id="GAA1979281.1"/>
    </source>
</evidence>
<name>A0ABN2S2L4_9ACTN</name>